<accession>A0ACB6QJJ8</accession>
<name>A0ACB6QJJ8_9PLEO</name>
<sequence>MNSWGFELRTSTTRRFDRERKFAPAQSRRVYVYSLRECMRHLPCALGAPPITSAQPAQPTTSLSLHCGERFQKLLHSFLHKFHFTFPNFFLQESGTPMSWVLRDLRMEAFRRYDALFSRFDYFLGPANAPLRLADHCGTCKRLGEWTPSQLCSTLGDNMLYTRERRATNPKTLVDLSCRFGGLHDRIVSIE</sequence>
<dbReference type="Proteomes" id="UP000799755">
    <property type="component" value="Unassembled WGS sequence"/>
</dbReference>
<reference evidence="1" key="1">
    <citation type="journal article" date="2020" name="Stud. Mycol.">
        <title>101 Dothideomycetes genomes: a test case for predicting lifestyles and emergence of pathogens.</title>
        <authorList>
            <person name="Haridas S."/>
            <person name="Albert R."/>
            <person name="Binder M."/>
            <person name="Bloem J."/>
            <person name="Labutti K."/>
            <person name="Salamov A."/>
            <person name="Andreopoulos B."/>
            <person name="Baker S."/>
            <person name="Barry K."/>
            <person name="Bills G."/>
            <person name="Bluhm B."/>
            <person name="Cannon C."/>
            <person name="Castanera R."/>
            <person name="Culley D."/>
            <person name="Daum C."/>
            <person name="Ezra D."/>
            <person name="Gonzalez J."/>
            <person name="Henrissat B."/>
            <person name="Kuo A."/>
            <person name="Liang C."/>
            <person name="Lipzen A."/>
            <person name="Lutzoni F."/>
            <person name="Magnuson J."/>
            <person name="Mondo S."/>
            <person name="Nolan M."/>
            <person name="Ohm R."/>
            <person name="Pangilinan J."/>
            <person name="Park H.-J."/>
            <person name="Ramirez L."/>
            <person name="Alfaro M."/>
            <person name="Sun H."/>
            <person name="Tritt A."/>
            <person name="Yoshinaga Y."/>
            <person name="Zwiers L.-H."/>
            <person name="Turgeon B."/>
            <person name="Goodwin S."/>
            <person name="Spatafora J."/>
            <person name="Crous P."/>
            <person name="Grigoriev I."/>
        </authorList>
    </citation>
    <scope>NUCLEOTIDE SEQUENCE</scope>
    <source>
        <strain evidence="1">ATCC 200398</strain>
    </source>
</reference>
<protein>
    <submittedName>
        <fullName evidence="1">Uncharacterized protein</fullName>
    </submittedName>
</protein>
<evidence type="ECO:0000313" key="2">
    <source>
        <dbReference type="Proteomes" id="UP000799755"/>
    </source>
</evidence>
<gene>
    <name evidence="1" type="ORF">BDR25DRAFT_359089</name>
</gene>
<dbReference type="EMBL" id="MU003522">
    <property type="protein sequence ID" value="KAF2467042.1"/>
    <property type="molecule type" value="Genomic_DNA"/>
</dbReference>
<keyword evidence="2" id="KW-1185">Reference proteome</keyword>
<proteinExistence type="predicted"/>
<organism evidence="1 2">
    <name type="scientific">Lindgomyces ingoldianus</name>
    <dbReference type="NCBI Taxonomy" id="673940"/>
    <lineage>
        <taxon>Eukaryota</taxon>
        <taxon>Fungi</taxon>
        <taxon>Dikarya</taxon>
        <taxon>Ascomycota</taxon>
        <taxon>Pezizomycotina</taxon>
        <taxon>Dothideomycetes</taxon>
        <taxon>Pleosporomycetidae</taxon>
        <taxon>Pleosporales</taxon>
        <taxon>Lindgomycetaceae</taxon>
        <taxon>Lindgomyces</taxon>
    </lineage>
</organism>
<comment type="caution">
    <text evidence="1">The sequence shown here is derived from an EMBL/GenBank/DDBJ whole genome shotgun (WGS) entry which is preliminary data.</text>
</comment>
<evidence type="ECO:0000313" key="1">
    <source>
        <dbReference type="EMBL" id="KAF2467042.1"/>
    </source>
</evidence>